<comment type="caution">
    <text evidence="1">The sequence shown here is derived from an EMBL/GenBank/DDBJ whole genome shotgun (WGS) entry which is preliminary data.</text>
</comment>
<sequence>MQQHGYQPITLLNNINFCTNMMARFLRALISDMHFSIETLRRIQKETGFV</sequence>
<keyword evidence="2" id="KW-1185">Reference proteome</keyword>
<evidence type="ECO:0000313" key="2">
    <source>
        <dbReference type="Proteomes" id="UP000094769"/>
    </source>
</evidence>
<dbReference type="EMBL" id="MARB01000001">
    <property type="protein sequence ID" value="ODJ89681.1"/>
    <property type="molecule type" value="Genomic_DNA"/>
</dbReference>
<gene>
    <name evidence="1" type="ORF">CODIS_02410</name>
</gene>
<accession>A0A7Z1AH14</accession>
<proteinExistence type="predicted"/>
<dbReference type="Proteomes" id="UP000094769">
    <property type="component" value="Unassembled WGS sequence"/>
</dbReference>
<protein>
    <submittedName>
        <fullName evidence="1">Uncharacterized protein</fullName>
    </submittedName>
</protein>
<reference evidence="1 2" key="1">
    <citation type="submission" date="2016-06" db="EMBL/GenBank/DDBJ databases">
        <title>Genome sequence of endosymbiont of Candidatus Endolucinida thiodiazotropha.</title>
        <authorList>
            <person name="Poehlein A."/>
            <person name="Koenig S."/>
            <person name="Heiden S.E."/>
            <person name="Thuermer A."/>
            <person name="Voget S."/>
            <person name="Daniel R."/>
            <person name="Markert S."/>
            <person name="Gros O."/>
            <person name="Schweder T."/>
        </authorList>
    </citation>
    <scope>NUCLEOTIDE SEQUENCE [LARGE SCALE GENOMIC DNA]</scope>
    <source>
        <strain evidence="1 2">COS</strain>
    </source>
</reference>
<organism evidence="1 2">
    <name type="scientific">Candidatus Thiodiazotropha endolucinida</name>
    <dbReference type="NCBI Taxonomy" id="1655433"/>
    <lineage>
        <taxon>Bacteria</taxon>
        <taxon>Pseudomonadati</taxon>
        <taxon>Pseudomonadota</taxon>
        <taxon>Gammaproteobacteria</taxon>
        <taxon>Chromatiales</taxon>
        <taxon>Sedimenticolaceae</taxon>
        <taxon>Candidatus Thiodiazotropha</taxon>
    </lineage>
</organism>
<dbReference type="AlphaFoldDB" id="A0A7Z1AH14"/>
<name>A0A7Z1AH14_9GAMM</name>
<evidence type="ECO:0000313" key="1">
    <source>
        <dbReference type="EMBL" id="ODJ89681.1"/>
    </source>
</evidence>